<dbReference type="AlphaFoldDB" id="A0A367GMJ6"/>
<dbReference type="EMBL" id="QGDC01000009">
    <property type="protein sequence ID" value="RCH53923.1"/>
    <property type="molecule type" value="Genomic_DNA"/>
</dbReference>
<protein>
    <submittedName>
        <fullName evidence="1">Uncharacterized protein</fullName>
    </submittedName>
</protein>
<accession>A0A367GMJ6</accession>
<evidence type="ECO:0000313" key="2">
    <source>
        <dbReference type="Proteomes" id="UP000253209"/>
    </source>
</evidence>
<reference evidence="1 2" key="1">
    <citation type="submission" date="2018-05" db="EMBL/GenBank/DDBJ databases">
        <title>Mucilaginibacter hurinus sp. nov., isolated from briquette warehouse soil.</title>
        <authorList>
            <person name="Choi L."/>
        </authorList>
    </citation>
    <scope>NUCLEOTIDE SEQUENCE [LARGE SCALE GENOMIC DNA]</scope>
    <source>
        <strain evidence="1 2">ZR32</strain>
    </source>
</reference>
<comment type="caution">
    <text evidence="1">The sequence shown here is derived from an EMBL/GenBank/DDBJ whole genome shotgun (WGS) entry which is preliminary data.</text>
</comment>
<keyword evidence="2" id="KW-1185">Reference proteome</keyword>
<gene>
    <name evidence="1" type="ORF">DJ568_15400</name>
</gene>
<proteinExistence type="predicted"/>
<organism evidence="1 2">
    <name type="scientific">Mucilaginibacter hurinus</name>
    <dbReference type="NCBI Taxonomy" id="2201324"/>
    <lineage>
        <taxon>Bacteria</taxon>
        <taxon>Pseudomonadati</taxon>
        <taxon>Bacteroidota</taxon>
        <taxon>Sphingobacteriia</taxon>
        <taxon>Sphingobacteriales</taxon>
        <taxon>Sphingobacteriaceae</taxon>
        <taxon>Mucilaginibacter</taxon>
    </lineage>
</organism>
<dbReference type="Proteomes" id="UP000253209">
    <property type="component" value="Unassembled WGS sequence"/>
</dbReference>
<dbReference type="RefSeq" id="WP_114006187.1">
    <property type="nucleotide sequence ID" value="NZ_QGDC01000009.1"/>
</dbReference>
<evidence type="ECO:0000313" key="1">
    <source>
        <dbReference type="EMBL" id="RCH53923.1"/>
    </source>
</evidence>
<sequence length="150" mass="15995">MITPTTGFTALSQASAGVATADLDSGKLPDLATAVAQSFNLVADYWTPQAAGESKRVFFDTVAMRKVAGREGEGMVDLECAYFCEQTHGCLTSLANGSKRLVNALKTYGVARGTPLLITYLGKTQNKTNAHQSDNWSVRILKLDGGAVYQ</sequence>
<name>A0A367GMJ6_9SPHI</name>
<dbReference type="OrthoDB" id="963494at2"/>